<feature type="region of interest" description="Disordered" evidence="1">
    <location>
        <begin position="69"/>
        <end position="100"/>
    </location>
</feature>
<evidence type="ECO:0000313" key="3">
    <source>
        <dbReference type="Proteomes" id="UP000515908"/>
    </source>
</evidence>
<name>A0A7G2CNM5_9TRYP</name>
<sequence length="247" mass="26159">MDAPVSFKGGGRHARPLRGGLPGPANAFHLVPRLGEPRRRAKTLCFWLISPAPPVPLVPNPLFAAIGAPRKAPGGAAPQERESSKQPPKPPVASTTRGCGKPWPGAPVVGIFFGGRPPSFAPPSASVPSRCPFPFCVSEDIFGNFFVALLVGVLAGGVCVPMEPGARTESAFFTPDRRRKLGWWAVLPLRWGKGTSSVIRARMLPNGSGVLRRLGRPGSAWHLVRCFSAVSLASRCPFVREAGAGHL</sequence>
<protein>
    <submittedName>
        <fullName evidence="2">Uncharacterized protein</fullName>
    </submittedName>
</protein>
<gene>
    <name evidence="2" type="ORF">ADEAN_000847300</name>
</gene>
<proteinExistence type="predicted"/>
<dbReference type="AlphaFoldDB" id="A0A7G2CNM5"/>
<feature type="compositionally biased region" description="Low complexity" evidence="1">
    <location>
        <begin position="69"/>
        <end position="78"/>
    </location>
</feature>
<feature type="region of interest" description="Disordered" evidence="1">
    <location>
        <begin position="1"/>
        <end position="23"/>
    </location>
</feature>
<dbReference type="Proteomes" id="UP000515908">
    <property type="component" value="Chromosome 19"/>
</dbReference>
<evidence type="ECO:0000256" key="1">
    <source>
        <dbReference type="SAM" id="MobiDB-lite"/>
    </source>
</evidence>
<organism evidence="2 3">
    <name type="scientific">Angomonas deanei</name>
    <dbReference type="NCBI Taxonomy" id="59799"/>
    <lineage>
        <taxon>Eukaryota</taxon>
        <taxon>Discoba</taxon>
        <taxon>Euglenozoa</taxon>
        <taxon>Kinetoplastea</taxon>
        <taxon>Metakinetoplastina</taxon>
        <taxon>Trypanosomatida</taxon>
        <taxon>Trypanosomatidae</taxon>
        <taxon>Strigomonadinae</taxon>
        <taxon>Angomonas</taxon>
    </lineage>
</organism>
<keyword evidence="3" id="KW-1185">Reference proteome</keyword>
<reference evidence="2 3" key="1">
    <citation type="submission" date="2020-08" db="EMBL/GenBank/DDBJ databases">
        <authorList>
            <person name="Newling K."/>
            <person name="Davey J."/>
            <person name="Forrester S."/>
        </authorList>
    </citation>
    <scope>NUCLEOTIDE SEQUENCE [LARGE SCALE GENOMIC DNA]</scope>
    <source>
        <strain evidence="3">Crithidia deanei Carvalho (ATCC PRA-265)</strain>
    </source>
</reference>
<dbReference type="EMBL" id="LR877163">
    <property type="protein sequence ID" value="CAD2220949.1"/>
    <property type="molecule type" value="Genomic_DNA"/>
</dbReference>
<evidence type="ECO:0000313" key="2">
    <source>
        <dbReference type="EMBL" id="CAD2220949.1"/>
    </source>
</evidence>
<dbReference type="VEuPathDB" id="TriTrypDB:ADEAN_000847300"/>
<accession>A0A7G2CNM5</accession>